<accession>A0A7I8KTN1</accession>
<evidence type="ECO:0000313" key="3">
    <source>
        <dbReference type="Proteomes" id="UP000663760"/>
    </source>
</evidence>
<dbReference type="PANTHER" id="PTHR34665:SF4">
    <property type="entry name" value="DUF3741 DOMAIN-CONTAINING PROTEIN"/>
    <property type="match status" value="1"/>
</dbReference>
<sequence>MLNNGVLRRSKSVSADEDLALSRAAAWAWHQHTTAKEGKLVQPFEAVGGAAPRRRRPSRYKLEAEAASAIAAAVHCPEKKPLARNASLSLFDRYEIERITSDLDTLIHRSRTCRKQSAKPSPPTPSPATAAKASPFWARHAVGFCRPRADAVGTPVLFVGHRL</sequence>
<name>A0A7I8KTN1_SPIIN</name>
<feature type="region of interest" description="Disordered" evidence="1">
    <location>
        <begin position="110"/>
        <end position="132"/>
    </location>
</feature>
<gene>
    <name evidence="2" type="ORF">SI8410_08011520</name>
</gene>
<proteinExistence type="predicted"/>
<reference evidence="2" key="1">
    <citation type="submission" date="2020-02" db="EMBL/GenBank/DDBJ databases">
        <authorList>
            <person name="Scholz U."/>
            <person name="Mascher M."/>
            <person name="Fiebig A."/>
        </authorList>
    </citation>
    <scope>NUCLEOTIDE SEQUENCE</scope>
</reference>
<keyword evidence="3" id="KW-1185">Reference proteome</keyword>
<dbReference type="Proteomes" id="UP000663760">
    <property type="component" value="Chromosome 8"/>
</dbReference>
<evidence type="ECO:0000313" key="2">
    <source>
        <dbReference type="EMBL" id="CAA7400842.1"/>
    </source>
</evidence>
<dbReference type="PANTHER" id="PTHR34665">
    <property type="entry name" value="DUF3741 DOMAIN-CONTAINING PROTEIN"/>
    <property type="match status" value="1"/>
</dbReference>
<dbReference type="AlphaFoldDB" id="A0A7I8KTN1"/>
<dbReference type="EMBL" id="LR746271">
    <property type="protein sequence ID" value="CAA7400842.1"/>
    <property type="molecule type" value="Genomic_DNA"/>
</dbReference>
<organism evidence="2 3">
    <name type="scientific">Spirodela intermedia</name>
    <name type="common">Intermediate duckweed</name>
    <dbReference type="NCBI Taxonomy" id="51605"/>
    <lineage>
        <taxon>Eukaryota</taxon>
        <taxon>Viridiplantae</taxon>
        <taxon>Streptophyta</taxon>
        <taxon>Embryophyta</taxon>
        <taxon>Tracheophyta</taxon>
        <taxon>Spermatophyta</taxon>
        <taxon>Magnoliopsida</taxon>
        <taxon>Liliopsida</taxon>
        <taxon>Araceae</taxon>
        <taxon>Lemnoideae</taxon>
        <taxon>Spirodela</taxon>
    </lineage>
</organism>
<evidence type="ECO:0000256" key="1">
    <source>
        <dbReference type="SAM" id="MobiDB-lite"/>
    </source>
</evidence>
<protein>
    <submittedName>
        <fullName evidence="2">Uncharacterized protein</fullName>
    </submittedName>
</protein>